<dbReference type="Pfam" id="PF00067">
    <property type="entry name" value="p450"/>
    <property type="match status" value="1"/>
</dbReference>
<sequence length="398" mass="43697">MADLTAPTANWVDPHVMMMDPYDTYEKLRAESPVTWVPAVNKYLITGYPECHSVELDQTVFSARVSGSGATMIRALGENPMLRKDDPEHAVERQAINPTLRPRSVTQVWAPIFDRNADRFLAALSDAGPDKADLNRDFAAPLASQNLIDMLGLPGVDTTTMSRWSHALIAGTGNLLDDARIWDAADTARTEIDELLADLIPHYAQHPDHSITSALVASGLPHRTAAANVKLTIAGGMNEPQHMVTNMVWALDNHPDQRRHVQTDPSSWTAVFDETARWLSPIGMYPRETTCETVLGGIALPAGAPLGVVVAAANRDPRHVADHPELFDIHRPKLPHLAFGSGVHLCAGHWAAKSSIGQIAVPKLFDAFPTLRVDHSRETQWNGWVFRGLTTLPITWDD</sequence>
<evidence type="ECO:0000256" key="1">
    <source>
        <dbReference type="ARBA" id="ARBA00010617"/>
    </source>
</evidence>
<organism evidence="8 9">
    <name type="scientific">Rhodococcoides trifolii</name>
    <dbReference type="NCBI Taxonomy" id="908250"/>
    <lineage>
        <taxon>Bacteria</taxon>
        <taxon>Bacillati</taxon>
        <taxon>Actinomycetota</taxon>
        <taxon>Actinomycetes</taxon>
        <taxon>Mycobacteriales</taxon>
        <taxon>Nocardiaceae</taxon>
        <taxon>Rhodococcoides</taxon>
    </lineage>
</organism>
<dbReference type="Gene3D" id="1.10.630.10">
    <property type="entry name" value="Cytochrome P450"/>
    <property type="match status" value="1"/>
</dbReference>
<dbReference type="GO" id="GO:0016705">
    <property type="term" value="F:oxidoreductase activity, acting on paired donors, with incorporation or reduction of molecular oxygen"/>
    <property type="evidence" value="ECO:0007669"/>
    <property type="project" value="InterPro"/>
</dbReference>
<reference evidence="8" key="2">
    <citation type="submission" date="2020-09" db="EMBL/GenBank/DDBJ databases">
        <authorList>
            <person name="Sun Q."/>
            <person name="Sedlacek I."/>
        </authorList>
    </citation>
    <scope>NUCLEOTIDE SEQUENCE</scope>
    <source>
        <strain evidence="8">CCM 7905</strain>
    </source>
</reference>
<comment type="similarity">
    <text evidence="1 7">Belongs to the cytochrome P450 family.</text>
</comment>
<evidence type="ECO:0000313" key="8">
    <source>
        <dbReference type="EMBL" id="GGG26930.1"/>
    </source>
</evidence>
<dbReference type="InterPro" id="IPR002397">
    <property type="entry name" value="Cyt_P450_B"/>
</dbReference>
<evidence type="ECO:0000256" key="7">
    <source>
        <dbReference type="RuleBase" id="RU000461"/>
    </source>
</evidence>
<dbReference type="PRINTS" id="PR00359">
    <property type="entry name" value="BP450"/>
</dbReference>
<dbReference type="Proteomes" id="UP000654257">
    <property type="component" value="Unassembled WGS sequence"/>
</dbReference>
<keyword evidence="4 7" id="KW-0560">Oxidoreductase</keyword>
<evidence type="ECO:0000256" key="6">
    <source>
        <dbReference type="ARBA" id="ARBA00023033"/>
    </source>
</evidence>
<keyword evidence="2 7" id="KW-0349">Heme</keyword>
<dbReference type="InterPro" id="IPR017972">
    <property type="entry name" value="Cyt_P450_CS"/>
</dbReference>
<dbReference type="PANTHER" id="PTHR46696:SF1">
    <property type="entry name" value="CYTOCHROME P450 YJIB-RELATED"/>
    <property type="match status" value="1"/>
</dbReference>
<evidence type="ECO:0000256" key="5">
    <source>
        <dbReference type="ARBA" id="ARBA00023004"/>
    </source>
</evidence>
<proteinExistence type="inferred from homology"/>
<gene>
    <name evidence="8" type="ORF">GCM10007304_45910</name>
</gene>
<keyword evidence="5 7" id="KW-0408">Iron</keyword>
<protein>
    <submittedName>
        <fullName evidence="8">Cytochrome P450</fullName>
    </submittedName>
</protein>
<evidence type="ECO:0000256" key="4">
    <source>
        <dbReference type="ARBA" id="ARBA00023002"/>
    </source>
</evidence>
<dbReference type="PANTHER" id="PTHR46696">
    <property type="entry name" value="P450, PUTATIVE (EUROFUNG)-RELATED"/>
    <property type="match status" value="1"/>
</dbReference>
<keyword evidence="6 7" id="KW-0503">Monooxygenase</keyword>
<keyword evidence="3 7" id="KW-0479">Metal-binding</keyword>
<evidence type="ECO:0000313" key="9">
    <source>
        <dbReference type="Proteomes" id="UP000654257"/>
    </source>
</evidence>
<dbReference type="RefSeq" id="WP_188547388.1">
    <property type="nucleotide sequence ID" value="NZ_BMCU01000006.1"/>
</dbReference>
<name>A0A917G898_9NOCA</name>
<evidence type="ECO:0000256" key="2">
    <source>
        <dbReference type="ARBA" id="ARBA00022617"/>
    </source>
</evidence>
<comment type="caution">
    <text evidence="8">The sequence shown here is derived from an EMBL/GenBank/DDBJ whole genome shotgun (WGS) entry which is preliminary data.</text>
</comment>
<dbReference type="GO" id="GO:0020037">
    <property type="term" value="F:heme binding"/>
    <property type="evidence" value="ECO:0007669"/>
    <property type="project" value="InterPro"/>
</dbReference>
<dbReference type="InterPro" id="IPR001128">
    <property type="entry name" value="Cyt_P450"/>
</dbReference>
<dbReference type="InterPro" id="IPR036396">
    <property type="entry name" value="Cyt_P450_sf"/>
</dbReference>
<dbReference type="GO" id="GO:0005506">
    <property type="term" value="F:iron ion binding"/>
    <property type="evidence" value="ECO:0007669"/>
    <property type="project" value="InterPro"/>
</dbReference>
<dbReference type="PROSITE" id="PS00086">
    <property type="entry name" value="CYTOCHROME_P450"/>
    <property type="match status" value="1"/>
</dbReference>
<reference evidence="8" key="1">
    <citation type="journal article" date="2014" name="Int. J. Syst. Evol. Microbiol.">
        <title>Complete genome sequence of Corynebacterium casei LMG S-19264T (=DSM 44701T), isolated from a smear-ripened cheese.</title>
        <authorList>
            <consortium name="US DOE Joint Genome Institute (JGI-PGF)"/>
            <person name="Walter F."/>
            <person name="Albersmeier A."/>
            <person name="Kalinowski J."/>
            <person name="Ruckert C."/>
        </authorList>
    </citation>
    <scope>NUCLEOTIDE SEQUENCE</scope>
    <source>
        <strain evidence="8">CCM 7905</strain>
    </source>
</reference>
<dbReference type="SUPFAM" id="SSF48264">
    <property type="entry name" value="Cytochrome P450"/>
    <property type="match status" value="1"/>
</dbReference>
<accession>A0A917G898</accession>
<keyword evidence="9" id="KW-1185">Reference proteome</keyword>
<evidence type="ECO:0000256" key="3">
    <source>
        <dbReference type="ARBA" id="ARBA00022723"/>
    </source>
</evidence>
<dbReference type="EMBL" id="BMCU01000006">
    <property type="protein sequence ID" value="GGG26930.1"/>
    <property type="molecule type" value="Genomic_DNA"/>
</dbReference>
<dbReference type="GO" id="GO:0004497">
    <property type="term" value="F:monooxygenase activity"/>
    <property type="evidence" value="ECO:0007669"/>
    <property type="project" value="UniProtKB-KW"/>
</dbReference>
<dbReference type="AlphaFoldDB" id="A0A917G898"/>